<organism evidence="1 2">
    <name type="scientific">Polaribacter filamentus</name>
    <dbReference type="NCBI Taxonomy" id="53483"/>
    <lineage>
        <taxon>Bacteria</taxon>
        <taxon>Pseudomonadati</taxon>
        <taxon>Bacteroidota</taxon>
        <taxon>Flavobacteriia</taxon>
        <taxon>Flavobacteriales</taxon>
        <taxon>Flavobacteriaceae</taxon>
    </lineage>
</organism>
<dbReference type="EMBL" id="MQUA01000014">
    <property type="protein sequence ID" value="PQB03373.1"/>
    <property type="molecule type" value="Genomic_DNA"/>
</dbReference>
<proteinExistence type="predicted"/>
<accession>A0A2S7KLB6</accession>
<evidence type="ECO:0000313" key="1">
    <source>
        <dbReference type="EMBL" id="PQB03373.1"/>
    </source>
</evidence>
<evidence type="ECO:0000313" key="2">
    <source>
        <dbReference type="Proteomes" id="UP000239522"/>
    </source>
</evidence>
<dbReference type="Proteomes" id="UP000239522">
    <property type="component" value="Unassembled WGS sequence"/>
</dbReference>
<dbReference type="AlphaFoldDB" id="A0A2S7KLB6"/>
<name>A0A2S7KLB6_9FLAO</name>
<comment type="caution">
    <text evidence="1">The sequence shown here is derived from an EMBL/GenBank/DDBJ whole genome shotgun (WGS) entry which is preliminary data.</text>
</comment>
<gene>
    <name evidence="1" type="ORF">BST83_18990</name>
</gene>
<keyword evidence="2" id="KW-1185">Reference proteome</keyword>
<dbReference type="RefSeq" id="WP_104811289.1">
    <property type="nucleotide sequence ID" value="NZ_MQUA01000014.1"/>
</dbReference>
<reference evidence="1 2" key="1">
    <citation type="submission" date="2016-11" db="EMBL/GenBank/DDBJ databases">
        <title>Trade-off between light-utilization and light-protection in marine flavobacteria.</title>
        <authorList>
            <person name="Kumagai Y."/>
        </authorList>
    </citation>
    <scope>NUCLEOTIDE SEQUENCE [LARGE SCALE GENOMIC DNA]</scope>
    <source>
        <strain evidence="1 2">ATCC 700397</strain>
    </source>
</reference>
<protein>
    <submittedName>
        <fullName evidence="1">Uncharacterized protein</fullName>
    </submittedName>
</protein>
<dbReference type="OrthoDB" id="1201799at2"/>
<sequence length="166" mass="18650">MFSKEHKITQKLFIISTYKRVSQIEVVLKNIAQNDNTPVQLSILGPLASDKISAKKELEKIIADKKQQLSNLLGKEYQFGYFNNPEIGSLFIAGHLTPTFLTKVDDRELASLPAGLSGIFRGLGINKEDIHRYVTELKNDSYCLIIRGESSALKIIKPLLEFVKLS</sequence>